<proteinExistence type="predicted"/>
<dbReference type="SUPFAM" id="SSF69118">
    <property type="entry name" value="AhpD-like"/>
    <property type="match status" value="1"/>
</dbReference>
<evidence type="ECO:0000256" key="2">
    <source>
        <dbReference type="ARBA" id="ARBA00023004"/>
    </source>
</evidence>
<dbReference type="Proteomes" id="UP001340816">
    <property type="component" value="Chromosome"/>
</dbReference>
<dbReference type="InterPro" id="IPR029032">
    <property type="entry name" value="AhpD-like"/>
</dbReference>
<feature type="region of interest" description="Disordered" evidence="4">
    <location>
        <begin position="1"/>
        <end position="34"/>
    </location>
</feature>
<dbReference type="InterPro" id="IPR001080">
    <property type="entry name" value="3Fe4S_ferredoxin"/>
</dbReference>
<evidence type="ECO:0000256" key="3">
    <source>
        <dbReference type="ARBA" id="ARBA00023014"/>
    </source>
</evidence>
<keyword evidence="7" id="KW-1185">Reference proteome</keyword>
<reference evidence="6 7" key="1">
    <citation type="submission" date="2022-10" db="EMBL/GenBank/DDBJ databases">
        <title>The complete genomes of actinobacterial strains from the NBC collection.</title>
        <authorList>
            <person name="Joergensen T.S."/>
            <person name="Alvarez Arevalo M."/>
            <person name="Sterndorff E.B."/>
            <person name="Faurdal D."/>
            <person name="Vuksanovic O."/>
            <person name="Mourched A.-S."/>
            <person name="Charusanti P."/>
            <person name="Shaw S."/>
            <person name="Blin K."/>
            <person name="Weber T."/>
        </authorList>
    </citation>
    <scope>NUCLEOTIDE SEQUENCE [LARGE SCALE GENOMIC DNA]</scope>
    <source>
        <strain evidence="6 7">NBC 01752</strain>
    </source>
</reference>
<gene>
    <name evidence="6" type="ORF">OHB35_22775</name>
</gene>
<feature type="domain" description="Carboxymuconolactone decarboxylase-like" evidence="5">
    <location>
        <begin position="62"/>
        <end position="133"/>
    </location>
</feature>
<dbReference type="PANTHER" id="PTHR34846:SF5">
    <property type="entry name" value="CARBOXYMUCONOLACTONE DECARBOXYLASE-LIKE DOMAIN-CONTAINING PROTEIN"/>
    <property type="match status" value="1"/>
</dbReference>
<keyword evidence="1" id="KW-0479">Metal-binding</keyword>
<sequence length="278" mass="29782">MPSSPTHPANPAFDTSTSPPTPPRIPPLPSSEWPPVLRSLLADSQADGPGRENLFGTLAHHPALAHAWLSLARVLTHEGTLGHRRRELVVLRTAHRLDAAYVYERHRTPAAQAGLTAEEIEATAADPHTHLWAPEELVLLQACDLLAANAPVPDGLWDGLARALRPEQLVELLVLTGQTATMCTALNVLRTPSDGTSSGTTSSDSVARQRRHLTVSLDRERCCSAGQCVGAAPEVFEQSERDGRVTLLIPEPDQQHAADVRLAADLCPSGAITLVDTP</sequence>
<evidence type="ECO:0000313" key="7">
    <source>
        <dbReference type="Proteomes" id="UP001340816"/>
    </source>
</evidence>
<dbReference type="Pfam" id="PF13459">
    <property type="entry name" value="Fer4_15"/>
    <property type="match status" value="1"/>
</dbReference>
<dbReference type="EMBL" id="CP109135">
    <property type="protein sequence ID" value="WSD15843.1"/>
    <property type="molecule type" value="Genomic_DNA"/>
</dbReference>
<dbReference type="Gene3D" id="3.30.70.20">
    <property type="match status" value="1"/>
</dbReference>
<dbReference type="Gene3D" id="1.20.1290.10">
    <property type="entry name" value="AhpD-like"/>
    <property type="match status" value="1"/>
</dbReference>
<dbReference type="PANTHER" id="PTHR34846">
    <property type="entry name" value="4-CARBOXYMUCONOLACTONE DECARBOXYLASE FAMILY PROTEIN (AFU_ORTHOLOGUE AFUA_6G11590)"/>
    <property type="match status" value="1"/>
</dbReference>
<evidence type="ECO:0000256" key="4">
    <source>
        <dbReference type="SAM" id="MobiDB-lite"/>
    </source>
</evidence>
<evidence type="ECO:0000256" key="1">
    <source>
        <dbReference type="ARBA" id="ARBA00022723"/>
    </source>
</evidence>
<accession>A0ABZ1HE53</accession>
<feature type="compositionally biased region" description="Pro residues" evidence="4">
    <location>
        <begin position="19"/>
        <end position="29"/>
    </location>
</feature>
<keyword evidence="2" id="KW-0408">Iron</keyword>
<keyword evidence="3" id="KW-0411">Iron-sulfur</keyword>
<dbReference type="SUPFAM" id="SSF54862">
    <property type="entry name" value="4Fe-4S ferredoxins"/>
    <property type="match status" value="1"/>
</dbReference>
<name>A0ABZ1HE53_STRPH</name>
<dbReference type="Pfam" id="PF02627">
    <property type="entry name" value="CMD"/>
    <property type="match status" value="1"/>
</dbReference>
<protein>
    <submittedName>
        <fullName evidence="6">Ferredoxin</fullName>
    </submittedName>
</protein>
<dbReference type="InterPro" id="IPR003779">
    <property type="entry name" value="CMD-like"/>
</dbReference>
<evidence type="ECO:0000313" key="6">
    <source>
        <dbReference type="EMBL" id="WSD15843.1"/>
    </source>
</evidence>
<dbReference type="RefSeq" id="WP_326759761.1">
    <property type="nucleotide sequence ID" value="NZ_CP109135.1"/>
</dbReference>
<dbReference type="PRINTS" id="PR00352">
    <property type="entry name" value="3FE4SFRDOXIN"/>
</dbReference>
<evidence type="ECO:0000259" key="5">
    <source>
        <dbReference type="Pfam" id="PF02627"/>
    </source>
</evidence>
<organism evidence="6 7">
    <name type="scientific">Streptomyces phaeochromogenes</name>
    <dbReference type="NCBI Taxonomy" id="1923"/>
    <lineage>
        <taxon>Bacteria</taxon>
        <taxon>Bacillati</taxon>
        <taxon>Actinomycetota</taxon>
        <taxon>Actinomycetes</taxon>
        <taxon>Kitasatosporales</taxon>
        <taxon>Streptomycetaceae</taxon>
        <taxon>Streptomyces</taxon>
        <taxon>Streptomyces phaeochromogenes group</taxon>
    </lineage>
</organism>